<feature type="coiled-coil region" evidence="1">
    <location>
        <begin position="64"/>
        <end position="148"/>
    </location>
</feature>
<dbReference type="AlphaFoldDB" id="A0A371I461"/>
<sequence>MDKAPGRGYGEEGEHLKRIRQAWKKVVRKGSKWGLRSCGASSSYKSWLQHKIEFIFLTFYDPWFEAVENELAGLQRQLKRKRKELDSREAQEKGLRELERDQASLEKEELIAALVDARSKEDDTGDHLHRLQEQITLLEAKRLKEQASKYLEIAGHAEKVAQEAQEEARFWKDRFIKLAWVANQAIRDMPRSLRMVEEMALTAAVVCHRPPPFAAIYHRKVLSQYPVIESRRLSLSLPLSTAVHCCLPPLDRRSPPQAHCSIR</sequence>
<gene>
    <name evidence="2" type="ORF">CR513_05746</name>
</gene>
<accession>A0A371I461</accession>
<organism evidence="2 3">
    <name type="scientific">Mucuna pruriens</name>
    <name type="common">Velvet bean</name>
    <name type="synonym">Dolichos pruriens</name>
    <dbReference type="NCBI Taxonomy" id="157652"/>
    <lineage>
        <taxon>Eukaryota</taxon>
        <taxon>Viridiplantae</taxon>
        <taxon>Streptophyta</taxon>
        <taxon>Embryophyta</taxon>
        <taxon>Tracheophyta</taxon>
        <taxon>Spermatophyta</taxon>
        <taxon>Magnoliopsida</taxon>
        <taxon>eudicotyledons</taxon>
        <taxon>Gunneridae</taxon>
        <taxon>Pentapetalae</taxon>
        <taxon>rosids</taxon>
        <taxon>fabids</taxon>
        <taxon>Fabales</taxon>
        <taxon>Fabaceae</taxon>
        <taxon>Papilionoideae</taxon>
        <taxon>50 kb inversion clade</taxon>
        <taxon>NPAAA clade</taxon>
        <taxon>indigoferoid/millettioid clade</taxon>
        <taxon>Phaseoleae</taxon>
        <taxon>Mucuna</taxon>
    </lineage>
</organism>
<name>A0A371I461_MUCPR</name>
<evidence type="ECO:0000313" key="2">
    <source>
        <dbReference type="EMBL" id="RDY09830.1"/>
    </source>
</evidence>
<dbReference type="EMBL" id="QJKJ01000962">
    <property type="protein sequence ID" value="RDY09830.1"/>
    <property type="molecule type" value="Genomic_DNA"/>
</dbReference>
<evidence type="ECO:0000256" key="1">
    <source>
        <dbReference type="SAM" id="Coils"/>
    </source>
</evidence>
<feature type="non-terminal residue" evidence="2">
    <location>
        <position position="1"/>
    </location>
</feature>
<reference evidence="2" key="1">
    <citation type="submission" date="2018-05" db="EMBL/GenBank/DDBJ databases">
        <title>Draft genome of Mucuna pruriens seed.</title>
        <authorList>
            <person name="Nnadi N.E."/>
            <person name="Vos R."/>
            <person name="Hasami M.H."/>
            <person name="Devisetty U.K."/>
            <person name="Aguiy J.C."/>
        </authorList>
    </citation>
    <scope>NUCLEOTIDE SEQUENCE [LARGE SCALE GENOMIC DNA]</scope>
    <source>
        <strain evidence="2">JCA_2017</strain>
    </source>
</reference>
<keyword evidence="3" id="KW-1185">Reference proteome</keyword>
<proteinExistence type="predicted"/>
<keyword evidence="1" id="KW-0175">Coiled coil</keyword>
<dbReference type="Proteomes" id="UP000257109">
    <property type="component" value="Unassembled WGS sequence"/>
</dbReference>
<comment type="caution">
    <text evidence="2">The sequence shown here is derived from an EMBL/GenBank/DDBJ whole genome shotgun (WGS) entry which is preliminary data.</text>
</comment>
<protein>
    <submittedName>
        <fullName evidence="2">Uncharacterized protein</fullName>
    </submittedName>
</protein>
<evidence type="ECO:0000313" key="3">
    <source>
        <dbReference type="Proteomes" id="UP000257109"/>
    </source>
</evidence>